<evidence type="ECO:0000313" key="4">
    <source>
        <dbReference type="Proteomes" id="UP000442469"/>
    </source>
</evidence>
<dbReference type="RefSeq" id="WP_155619825.1">
    <property type="nucleotide sequence ID" value="NZ_CP086393.1"/>
</dbReference>
<dbReference type="EMBL" id="WNZZ01000005">
    <property type="protein sequence ID" value="MUG22573.1"/>
    <property type="molecule type" value="Genomic_DNA"/>
</dbReference>
<sequence length="639" mass="70252">MTGQQANHSAAWNGDAKQPPLPSSAERALRLLFYRFAGQPFKLEQVDSAAAGGVSGAELRAAMPALLRRGDIKAVRKAWGERLYYLPLDMSLQRQRVWGYPALKPLAGGPARLRREAKAGLAFDLFRALTYIAGNGLKLTAKGTIHQKELGKLTGRLLLAERDVAGLGLKYPHADVYSPQLAVVLDLLQALGLIAKERAAWRLNDRALAAWLALDVTAMNRVLIRHALQRYVPAEPGTAHVVLRLAAADLQAGEWYSLEELLGTLLDQGILAGPLPRERQDWIGSWLEACAGFGWLDLGEDPEDGLMFRWRVGRDEPAASYKGTAYEPKAAPGKIIVQPDFEILVPPDVAFSVRFELEACCEHVATDVMSVYRLTRASVEGASRYGRTPEEVSAFLTGHAAFVPEPVLNALEQWGSEIGRTSFAEVLLLRCADAGAADRIASLSALHGTVERIGPLDFIVNAEREAEVRKALAAERLAPPGRRSAEAEPDYPRLTGRNSPPADASVFGWLEGTGGQGWIYQGTDLHFYEPDDELPDDGQLFPGLRELPPMWWKELRAYHHSTARQIVAQAKGWQTKIALQIGGETVLCLPLELRGDEEWSVKVRTFPSPSGEGRGEESELWLSPGDWRAMRLILPEIAR</sequence>
<dbReference type="Pfam" id="PF13625">
    <property type="entry name" value="Helicase_C_3"/>
    <property type="match status" value="1"/>
</dbReference>
<proteinExistence type="predicted"/>
<comment type="caution">
    <text evidence="3">The sequence shown here is derived from an EMBL/GenBank/DDBJ whole genome shotgun (WGS) entry which is preliminary data.</text>
</comment>
<evidence type="ECO:0000256" key="1">
    <source>
        <dbReference type="SAM" id="MobiDB-lite"/>
    </source>
</evidence>
<accession>A0A6N8EUW5</accession>
<organism evidence="3 4">
    <name type="scientific">Paenibacillus macerans</name>
    <name type="common">Bacillus macerans</name>
    <dbReference type="NCBI Taxonomy" id="44252"/>
    <lineage>
        <taxon>Bacteria</taxon>
        <taxon>Bacillati</taxon>
        <taxon>Bacillota</taxon>
        <taxon>Bacilli</taxon>
        <taxon>Bacillales</taxon>
        <taxon>Paenibacillaceae</taxon>
        <taxon>Paenibacillus</taxon>
    </lineage>
</organism>
<evidence type="ECO:0000259" key="2">
    <source>
        <dbReference type="Pfam" id="PF13625"/>
    </source>
</evidence>
<feature type="region of interest" description="Disordered" evidence="1">
    <location>
        <begin position="1"/>
        <end position="21"/>
    </location>
</feature>
<feature type="compositionally biased region" description="Polar residues" evidence="1">
    <location>
        <begin position="1"/>
        <end position="10"/>
    </location>
</feature>
<dbReference type="AlphaFoldDB" id="A0A6N8EUW5"/>
<protein>
    <recommendedName>
        <fullName evidence="2">Helicase XPB/Ssl2 N-terminal domain-containing protein</fullName>
    </recommendedName>
</protein>
<name>A0A6N8EUW5_PAEMA</name>
<dbReference type="InterPro" id="IPR032830">
    <property type="entry name" value="XPB/Ssl2_N"/>
</dbReference>
<feature type="region of interest" description="Disordered" evidence="1">
    <location>
        <begin position="477"/>
        <end position="499"/>
    </location>
</feature>
<evidence type="ECO:0000313" key="3">
    <source>
        <dbReference type="EMBL" id="MUG22573.1"/>
    </source>
</evidence>
<feature type="domain" description="Helicase XPB/Ssl2 N-terminal" evidence="2">
    <location>
        <begin position="335"/>
        <end position="445"/>
    </location>
</feature>
<dbReference type="Proteomes" id="UP000442469">
    <property type="component" value="Unassembled WGS sequence"/>
</dbReference>
<reference evidence="3 4" key="1">
    <citation type="submission" date="2019-11" db="EMBL/GenBank/DDBJ databases">
        <title>Draft genome sequences of five Paenibacillus species of dairy origin.</title>
        <authorList>
            <person name="Olajide A.M."/>
            <person name="Chen S."/>
            <person name="Lapointe G."/>
        </authorList>
    </citation>
    <scope>NUCLEOTIDE SEQUENCE [LARGE SCALE GENOMIC DNA]</scope>
    <source>
        <strain evidence="3 4">3CT49</strain>
    </source>
</reference>
<gene>
    <name evidence="3" type="ORF">GNQ08_09140</name>
</gene>